<dbReference type="GO" id="GO:0004467">
    <property type="term" value="F:long-chain fatty acid-CoA ligase activity"/>
    <property type="evidence" value="ECO:0007669"/>
    <property type="project" value="TreeGrafter"/>
</dbReference>
<evidence type="ECO:0000256" key="1">
    <source>
        <dbReference type="ARBA" id="ARBA00006432"/>
    </source>
</evidence>
<dbReference type="PROSITE" id="PS00455">
    <property type="entry name" value="AMP_BINDING"/>
    <property type="match status" value="1"/>
</dbReference>
<dbReference type="Pfam" id="PF13193">
    <property type="entry name" value="AMP-binding_C"/>
    <property type="match status" value="1"/>
</dbReference>
<evidence type="ECO:0000313" key="5">
    <source>
        <dbReference type="EMBL" id="KAF2404571.1"/>
    </source>
</evidence>
<dbReference type="PANTHER" id="PTHR43107">
    <property type="entry name" value="LONG-CHAIN FATTY ACID TRANSPORT PROTEIN"/>
    <property type="match status" value="1"/>
</dbReference>
<proteinExistence type="inferred from homology"/>
<dbReference type="GO" id="GO:0005811">
    <property type="term" value="C:lipid droplet"/>
    <property type="evidence" value="ECO:0007669"/>
    <property type="project" value="TreeGrafter"/>
</dbReference>
<evidence type="ECO:0000259" key="4">
    <source>
        <dbReference type="Pfam" id="PF13193"/>
    </source>
</evidence>
<dbReference type="Gene3D" id="3.30.300.30">
    <property type="match status" value="1"/>
</dbReference>
<feature type="domain" description="AMP-binding enzyme C-terminal" evidence="4">
    <location>
        <begin position="514"/>
        <end position="582"/>
    </location>
</feature>
<keyword evidence="2" id="KW-0436">Ligase</keyword>
<dbReference type="InterPro" id="IPR045851">
    <property type="entry name" value="AMP-bd_C_sf"/>
</dbReference>
<keyword evidence="6" id="KW-1185">Reference proteome</keyword>
<dbReference type="OrthoDB" id="196650at2759"/>
<sequence length="668" mass="74488">MPLVTAAAAAAGATAAAAYLNAKFHITKDINSVKIFKENEETLAQMIKTDRMSLFYRFEDTAKRLASYPNELCIWSREGSYTWSAAYDQVLRYAQFFLSQGIKPRELSSFYLTNSAEFIFSLLGLWAIASAPAMLNHHLGGDALMHCIKLSGAKSIIVDWEPEVQARIEEVRDELEALGVKIIVLDAATKAHINSLEPIRPPDSLRSKLPTTFPFALIYTSGSTGQPKAVAFHTTRGHFLASPRANNFGIVPGPNGSRYYDCMPMYHGTGGTVAITCMLTGVTLCIGKRYSTSRFWHDIRDSGSTAFVYVGETARYLLSAPPSPRDKDHKVTVMFGNGLRPDVWKRFQERFGIDTVAEFFNSTEGMLVLLNVCRGETPALYSSMTNLAGPFFQACVGHHGAILRWKYRDYYVAGEIDHDTGELYRDPKTGFGRRKTLDEGGEIIVQVDSPEAFPGYWNNPEATDKKFTRNLFRKGDIWYRTGDALRRDNDGRWFFLDRLGDTFRWKSENVATAEVAQVLGQFEGVAEAIVYGVEIPGHDGRAGCAAIHLGAGMQPTAAFFDGLLAHAQKHLPKYAVPVFLRLQPGARPMHNNKQNKTPLKREGIDPTLVYGEDKDVEDAREAGNDMLYWWPAILGHPNPEIDGEGYVLYKRCDWDQLKSRAAGVKSLL</sequence>
<dbReference type="PANTHER" id="PTHR43107:SF6">
    <property type="entry name" value="ACYL-COA SYNTHETASE FAMILY PROTEIN (CEFD1), PUTATIVE (AFU_ORTHOLOGUE AFUA_6G03630)-RELATED"/>
    <property type="match status" value="1"/>
</dbReference>
<dbReference type="GO" id="GO:0005777">
    <property type="term" value="C:peroxisome"/>
    <property type="evidence" value="ECO:0007669"/>
    <property type="project" value="TreeGrafter"/>
</dbReference>
<dbReference type="InterPro" id="IPR020845">
    <property type="entry name" value="AMP-binding_CS"/>
</dbReference>
<dbReference type="GO" id="GO:0005324">
    <property type="term" value="F:long-chain fatty acid transmembrane transporter activity"/>
    <property type="evidence" value="ECO:0007669"/>
    <property type="project" value="TreeGrafter"/>
</dbReference>
<dbReference type="GO" id="GO:0044539">
    <property type="term" value="P:long-chain fatty acid import into cell"/>
    <property type="evidence" value="ECO:0007669"/>
    <property type="project" value="TreeGrafter"/>
</dbReference>
<protein>
    <submittedName>
        <fullName evidence="5">Acetyl-CoA synthetase-like protein</fullName>
    </submittedName>
</protein>
<dbReference type="InterPro" id="IPR000873">
    <property type="entry name" value="AMP-dep_synth/lig_dom"/>
</dbReference>
<comment type="similarity">
    <text evidence="1">Belongs to the ATP-dependent AMP-binding enzyme family.</text>
</comment>
<dbReference type="InterPro" id="IPR042099">
    <property type="entry name" value="ANL_N_sf"/>
</dbReference>
<evidence type="ECO:0000256" key="2">
    <source>
        <dbReference type="ARBA" id="ARBA00022598"/>
    </source>
</evidence>
<dbReference type="GO" id="GO:0009898">
    <property type="term" value="C:cytoplasmic side of plasma membrane"/>
    <property type="evidence" value="ECO:0007669"/>
    <property type="project" value="TreeGrafter"/>
</dbReference>
<dbReference type="SUPFAM" id="SSF56801">
    <property type="entry name" value="Acetyl-CoA synthetase-like"/>
    <property type="match status" value="1"/>
</dbReference>
<evidence type="ECO:0000313" key="6">
    <source>
        <dbReference type="Proteomes" id="UP000799640"/>
    </source>
</evidence>
<dbReference type="Gene3D" id="3.40.50.12780">
    <property type="entry name" value="N-terminal domain of ligase-like"/>
    <property type="match status" value="1"/>
</dbReference>
<dbReference type="EMBL" id="ML996688">
    <property type="protein sequence ID" value="KAF2404571.1"/>
    <property type="molecule type" value="Genomic_DNA"/>
</dbReference>
<accession>A0A6G1I8P9</accession>
<dbReference type="Proteomes" id="UP000799640">
    <property type="component" value="Unassembled WGS sequence"/>
</dbReference>
<reference evidence="5" key="1">
    <citation type="journal article" date="2020" name="Stud. Mycol.">
        <title>101 Dothideomycetes genomes: a test case for predicting lifestyles and emergence of pathogens.</title>
        <authorList>
            <person name="Haridas S."/>
            <person name="Albert R."/>
            <person name="Binder M."/>
            <person name="Bloem J."/>
            <person name="Labutti K."/>
            <person name="Salamov A."/>
            <person name="Andreopoulos B."/>
            <person name="Baker S."/>
            <person name="Barry K."/>
            <person name="Bills G."/>
            <person name="Bluhm B."/>
            <person name="Cannon C."/>
            <person name="Castanera R."/>
            <person name="Culley D."/>
            <person name="Daum C."/>
            <person name="Ezra D."/>
            <person name="Gonzalez J."/>
            <person name="Henrissat B."/>
            <person name="Kuo A."/>
            <person name="Liang C."/>
            <person name="Lipzen A."/>
            <person name="Lutzoni F."/>
            <person name="Magnuson J."/>
            <person name="Mondo S."/>
            <person name="Nolan M."/>
            <person name="Ohm R."/>
            <person name="Pangilinan J."/>
            <person name="Park H.-J."/>
            <person name="Ramirez L."/>
            <person name="Alfaro M."/>
            <person name="Sun H."/>
            <person name="Tritt A."/>
            <person name="Yoshinaga Y."/>
            <person name="Zwiers L.-H."/>
            <person name="Turgeon B."/>
            <person name="Goodwin S."/>
            <person name="Spatafora J."/>
            <person name="Crous P."/>
            <person name="Grigoriev I."/>
        </authorList>
    </citation>
    <scope>NUCLEOTIDE SEQUENCE</scope>
    <source>
        <strain evidence="5">CBS 262.69</strain>
    </source>
</reference>
<dbReference type="AlphaFoldDB" id="A0A6G1I8P9"/>
<gene>
    <name evidence="5" type="ORF">EJ06DRAFT_487423</name>
</gene>
<feature type="domain" description="AMP-dependent synthetase/ligase" evidence="3">
    <location>
        <begin position="64"/>
        <end position="371"/>
    </location>
</feature>
<dbReference type="InterPro" id="IPR025110">
    <property type="entry name" value="AMP-bd_C"/>
</dbReference>
<evidence type="ECO:0000259" key="3">
    <source>
        <dbReference type="Pfam" id="PF00501"/>
    </source>
</evidence>
<organism evidence="5 6">
    <name type="scientific">Trichodelitschia bisporula</name>
    <dbReference type="NCBI Taxonomy" id="703511"/>
    <lineage>
        <taxon>Eukaryota</taxon>
        <taxon>Fungi</taxon>
        <taxon>Dikarya</taxon>
        <taxon>Ascomycota</taxon>
        <taxon>Pezizomycotina</taxon>
        <taxon>Dothideomycetes</taxon>
        <taxon>Dothideomycetes incertae sedis</taxon>
        <taxon>Phaeotrichales</taxon>
        <taxon>Phaeotrichaceae</taxon>
        <taxon>Trichodelitschia</taxon>
    </lineage>
</organism>
<name>A0A6G1I8P9_9PEZI</name>
<dbReference type="Pfam" id="PF00501">
    <property type="entry name" value="AMP-binding"/>
    <property type="match status" value="1"/>
</dbReference>